<dbReference type="CDD" id="cd03784">
    <property type="entry name" value="GT1_Gtf-like"/>
    <property type="match status" value="1"/>
</dbReference>
<dbReference type="PANTHER" id="PTHR48044:SF9">
    <property type="entry name" value="UDP-GLYCOSYLTRANSFERASE SUPERFAMILY PROTEIN"/>
    <property type="match status" value="1"/>
</dbReference>
<feature type="region of interest" description="Disordered" evidence="4">
    <location>
        <begin position="386"/>
        <end position="406"/>
    </location>
</feature>
<keyword evidence="3" id="KW-0175">Coiled coil</keyword>
<reference evidence="5" key="1">
    <citation type="submission" date="2018-02" db="EMBL/GenBank/DDBJ databases">
        <authorList>
            <person name="Cohen D.B."/>
            <person name="Kent A.D."/>
        </authorList>
    </citation>
    <scope>NUCLEOTIDE SEQUENCE</scope>
</reference>
<dbReference type="Pfam" id="PF00201">
    <property type="entry name" value="UDPGT"/>
    <property type="match status" value="1"/>
</dbReference>
<evidence type="ECO:0000256" key="2">
    <source>
        <dbReference type="ARBA" id="ARBA00022679"/>
    </source>
</evidence>
<dbReference type="InterPro" id="IPR002213">
    <property type="entry name" value="UDP_glucos_trans"/>
</dbReference>
<proteinExistence type="inferred from homology"/>
<feature type="coiled-coil region" evidence="3">
    <location>
        <begin position="479"/>
        <end position="522"/>
    </location>
</feature>
<dbReference type="SUPFAM" id="SSF53756">
    <property type="entry name" value="UDP-Glycosyltransferase/glycogen phosphorylase"/>
    <property type="match status" value="1"/>
</dbReference>
<evidence type="ECO:0000313" key="5">
    <source>
        <dbReference type="EMBL" id="SPC87481.1"/>
    </source>
</evidence>
<feature type="compositionally biased region" description="Basic and acidic residues" evidence="4">
    <location>
        <begin position="386"/>
        <end position="404"/>
    </location>
</feature>
<dbReference type="Gene3D" id="3.40.50.2000">
    <property type="entry name" value="Glycogen Phosphorylase B"/>
    <property type="match status" value="2"/>
</dbReference>
<protein>
    <submittedName>
        <fullName evidence="5">Uncharacterized protein</fullName>
    </submittedName>
</protein>
<organism evidence="5">
    <name type="scientific">Fagus sylvatica</name>
    <name type="common">Beechnut</name>
    <dbReference type="NCBI Taxonomy" id="28930"/>
    <lineage>
        <taxon>Eukaryota</taxon>
        <taxon>Viridiplantae</taxon>
        <taxon>Streptophyta</taxon>
        <taxon>Embryophyta</taxon>
        <taxon>Tracheophyta</taxon>
        <taxon>Spermatophyta</taxon>
        <taxon>Magnoliopsida</taxon>
        <taxon>eudicotyledons</taxon>
        <taxon>Gunneridae</taxon>
        <taxon>Pentapetalae</taxon>
        <taxon>rosids</taxon>
        <taxon>fabids</taxon>
        <taxon>Fagales</taxon>
        <taxon>Fagaceae</taxon>
        <taxon>Fagus</taxon>
    </lineage>
</organism>
<dbReference type="InterPro" id="IPR007033">
    <property type="entry name" value="GORAB"/>
</dbReference>
<dbReference type="Pfam" id="PF04949">
    <property type="entry name" value="Transcrip_act"/>
    <property type="match status" value="1"/>
</dbReference>
<name>A0A2N9FKQ9_FAGSY</name>
<evidence type="ECO:0000256" key="4">
    <source>
        <dbReference type="SAM" id="MobiDB-lite"/>
    </source>
</evidence>
<evidence type="ECO:0000256" key="1">
    <source>
        <dbReference type="ARBA" id="ARBA00009995"/>
    </source>
</evidence>
<dbReference type="AlphaFoldDB" id="A0A2N9FKQ9"/>
<keyword evidence="2" id="KW-0808">Transferase</keyword>
<accession>A0A2N9FKQ9</accession>
<dbReference type="PANTHER" id="PTHR48044">
    <property type="entry name" value="GLYCOSYLTRANSFERASE"/>
    <property type="match status" value="1"/>
</dbReference>
<dbReference type="FunFam" id="3.40.50.2000:FF:000060">
    <property type="entry name" value="Glycosyltransferase"/>
    <property type="match status" value="1"/>
</dbReference>
<dbReference type="EMBL" id="OIVN01000924">
    <property type="protein sequence ID" value="SPC87481.1"/>
    <property type="molecule type" value="Genomic_DNA"/>
</dbReference>
<gene>
    <name evidence="5" type="ORF">FSB_LOCUS15363</name>
</gene>
<dbReference type="GO" id="GO:0008194">
    <property type="term" value="F:UDP-glycosyltransferase activity"/>
    <property type="evidence" value="ECO:0007669"/>
    <property type="project" value="InterPro"/>
</dbReference>
<dbReference type="GO" id="GO:1901135">
    <property type="term" value="P:carbohydrate derivative metabolic process"/>
    <property type="evidence" value="ECO:0007669"/>
    <property type="project" value="UniProtKB-ARBA"/>
</dbReference>
<evidence type="ECO:0000256" key="3">
    <source>
        <dbReference type="SAM" id="Coils"/>
    </source>
</evidence>
<sequence>MSTLKAAFDSAKPTFSNILKTLKPNIMIYDILQPWAPVAAYEENIEAVMLLTCGTAVSSFMTFYSNNDPSKEYPFQAFNFSHAECQKICHFLHYTANGVKNKERYLQCIEKSSSIVLIKTTREIESKYIDYLSDLVGKEIVTVGPLVQEPTSKDAYDDMVIIEWLNKKEPSSVVFVSCGSEYFLALEEMEEIASGLELSKVSFIWVVRFHGGDKITISEALPEGFLERIGERGMVVEGWAPQAKILGHSSIGGFVSHCGWSLTLEGMMFGVPIIAMPTHLDQPLNAKLVVEVGVGVEVPRENEKLKGEEVAKVIKKVVMQEEGKEVRKKATQVSERMKDKGDGDMDVVVEKLQASLAAANLSYSVLSLKVSPFMLCVASHAHNHLTQEKENHHSKEKEQKRGEGSCEGWKAAMATPKHMMWEQQQQLQMQRVKNSGIISCNGSPIKDDKEEELSRSALAIFHAKEEEIEKKKMEVKDKVHSQLGRVEEATKRLAEIREEREYKEALEAFNEKNREKAQLLTKLMELVGESERMRMKKLEELSKNVDTVK</sequence>
<comment type="similarity">
    <text evidence="1">Belongs to the UDP-glycosyltransferase family.</text>
</comment>